<dbReference type="Gene3D" id="2.130.10.10">
    <property type="entry name" value="YVTN repeat-like/Quinoprotein amine dehydrogenase"/>
    <property type="match status" value="1"/>
</dbReference>
<gene>
    <name evidence="3" type="ORF">K432DRAFT_427677</name>
</gene>
<sequence length="445" mass="48846">MDGREIPDRERKKYFKILSNHSAPPSGSKYSQENITKLAEESKKRKRSEAFAIKKSCQRVQRHEALQSSLSGVCLGRELGLQPRSILSKDGWARASACSIQNPIIVAESYGNTEILHFDLDPLRRELYVGLSNFVLDKIIPLPPSRCKDVYTESEGTSTKYHIRERIHVMSSPISSVNLSPVSRTLVTTSTGSDKAPTIHLATAPFIDTVAEIYQLPDYADVCAAALSPPIGMSYDEIIAIGGSIGLMTLQRTGHSGWTASQSLTVPNVRALAWLSPTALAVGLRNSSIYIWDSRSRGHRMCLKNPNPSTGATASVSSLRRADDPTRLVVAGLSNSLSILDIRMPRTKGRHGTSQPVVQFDYSNSTYFGLGLDVNSELGLVAAGDEHGAIQLYSMQTGATLKSFPCSPEMYVQRNMSHCIRFLEDDRGKPKIMASLGKEILEFGW</sequence>
<dbReference type="PANTHER" id="PTHR44472:SF1">
    <property type="entry name" value="DDB1 AND CUL4 ASSOCIATED FACTOR 4"/>
    <property type="match status" value="1"/>
</dbReference>
<organism evidence="3 4">
    <name type="scientific">Lepidopterella palustris CBS 459.81</name>
    <dbReference type="NCBI Taxonomy" id="1314670"/>
    <lineage>
        <taxon>Eukaryota</taxon>
        <taxon>Fungi</taxon>
        <taxon>Dikarya</taxon>
        <taxon>Ascomycota</taxon>
        <taxon>Pezizomycotina</taxon>
        <taxon>Dothideomycetes</taxon>
        <taxon>Pleosporomycetidae</taxon>
        <taxon>Mytilinidiales</taxon>
        <taxon>Argynnaceae</taxon>
        <taxon>Lepidopterella</taxon>
    </lineage>
</organism>
<dbReference type="InterPro" id="IPR052254">
    <property type="entry name" value="CUL4-DDB1_E3_ligase_receptor"/>
</dbReference>
<accession>A0A8E2JD04</accession>
<dbReference type="AlphaFoldDB" id="A0A8E2JD04"/>
<proteinExistence type="predicted"/>
<dbReference type="Proteomes" id="UP000250266">
    <property type="component" value="Unassembled WGS sequence"/>
</dbReference>
<evidence type="ECO:0000313" key="4">
    <source>
        <dbReference type="Proteomes" id="UP000250266"/>
    </source>
</evidence>
<keyword evidence="2" id="KW-0677">Repeat</keyword>
<protein>
    <recommendedName>
        <fullName evidence="5">WD40 repeat-like protein</fullName>
    </recommendedName>
</protein>
<dbReference type="EMBL" id="KV745094">
    <property type="protein sequence ID" value="OCK77882.1"/>
    <property type="molecule type" value="Genomic_DNA"/>
</dbReference>
<dbReference type="SUPFAM" id="SSF50978">
    <property type="entry name" value="WD40 repeat-like"/>
    <property type="match status" value="1"/>
</dbReference>
<dbReference type="InterPro" id="IPR036322">
    <property type="entry name" value="WD40_repeat_dom_sf"/>
</dbReference>
<dbReference type="InterPro" id="IPR015943">
    <property type="entry name" value="WD40/YVTN_repeat-like_dom_sf"/>
</dbReference>
<evidence type="ECO:0000256" key="2">
    <source>
        <dbReference type="ARBA" id="ARBA00022737"/>
    </source>
</evidence>
<keyword evidence="4" id="KW-1185">Reference proteome</keyword>
<dbReference type="PANTHER" id="PTHR44472">
    <property type="entry name" value="DDB1- AND CUL4-ASSOCIATED FACTOR 4-RELATED"/>
    <property type="match status" value="1"/>
</dbReference>
<reference evidence="3 4" key="1">
    <citation type="journal article" date="2016" name="Nat. Commun.">
        <title>Ectomycorrhizal ecology is imprinted in the genome of the dominant symbiotic fungus Cenococcum geophilum.</title>
        <authorList>
            <consortium name="DOE Joint Genome Institute"/>
            <person name="Peter M."/>
            <person name="Kohler A."/>
            <person name="Ohm R.A."/>
            <person name="Kuo A."/>
            <person name="Krutzmann J."/>
            <person name="Morin E."/>
            <person name="Arend M."/>
            <person name="Barry K.W."/>
            <person name="Binder M."/>
            <person name="Choi C."/>
            <person name="Clum A."/>
            <person name="Copeland A."/>
            <person name="Grisel N."/>
            <person name="Haridas S."/>
            <person name="Kipfer T."/>
            <person name="LaButti K."/>
            <person name="Lindquist E."/>
            <person name="Lipzen A."/>
            <person name="Maire R."/>
            <person name="Meier B."/>
            <person name="Mihaltcheva S."/>
            <person name="Molinier V."/>
            <person name="Murat C."/>
            <person name="Poggeler S."/>
            <person name="Quandt C.A."/>
            <person name="Sperisen C."/>
            <person name="Tritt A."/>
            <person name="Tisserant E."/>
            <person name="Crous P.W."/>
            <person name="Henrissat B."/>
            <person name="Nehls U."/>
            <person name="Egli S."/>
            <person name="Spatafora J.W."/>
            <person name="Grigoriev I.V."/>
            <person name="Martin F.M."/>
        </authorList>
    </citation>
    <scope>NUCLEOTIDE SEQUENCE [LARGE SCALE GENOMIC DNA]</scope>
    <source>
        <strain evidence="3 4">CBS 459.81</strain>
    </source>
</reference>
<keyword evidence="1" id="KW-0853">WD repeat</keyword>
<name>A0A8E2JD04_9PEZI</name>
<evidence type="ECO:0000256" key="1">
    <source>
        <dbReference type="ARBA" id="ARBA00022574"/>
    </source>
</evidence>
<evidence type="ECO:0008006" key="5">
    <source>
        <dbReference type="Google" id="ProtNLM"/>
    </source>
</evidence>
<evidence type="ECO:0000313" key="3">
    <source>
        <dbReference type="EMBL" id="OCK77882.1"/>
    </source>
</evidence>
<dbReference type="GO" id="GO:0080008">
    <property type="term" value="C:Cul4-RING E3 ubiquitin ligase complex"/>
    <property type="evidence" value="ECO:0007669"/>
    <property type="project" value="TreeGrafter"/>
</dbReference>
<dbReference type="OrthoDB" id="128867at2759"/>